<dbReference type="RefSeq" id="WP_192770968.1">
    <property type="nucleotide sequence ID" value="NZ_JADBEB010000001.1"/>
</dbReference>
<evidence type="ECO:0000256" key="7">
    <source>
        <dbReference type="PROSITE-ProRule" id="PRU00409"/>
    </source>
</evidence>
<feature type="domain" description="Biotin carboxylation" evidence="10">
    <location>
        <begin position="1"/>
        <end position="446"/>
    </location>
</feature>
<dbReference type="InterPro" id="IPR051602">
    <property type="entry name" value="ACC_Biotin_Carboxylase"/>
</dbReference>
<comment type="function">
    <text evidence="1">This protein is a component of the acetyl coenzyme A carboxylase complex; first, biotin carboxylase catalyzes the carboxylation of the carrier protein and then the transcarboxylase transfers the carboxyl group to form malonyl-CoA.</text>
</comment>
<name>A0A927MHX8_9ACTN</name>
<dbReference type="Proteomes" id="UP000649753">
    <property type="component" value="Unassembled WGS sequence"/>
</dbReference>
<dbReference type="EMBL" id="JADBEB010000001">
    <property type="protein sequence ID" value="MBE1491993.1"/>
    <property type="molecule type" value="Genomic_DNA"/>
</dbReference>
<dbReference type="InterPro" id="IPR011054">
    <property type="entry name" value="Rudment_hybrid_motif"/>
</dbReference>
<dbReference type="Pfam" id="PF02785">
    <property type="entry name" value="Biotin_carb_C"/>
    <property type="match status" value="1"/>
</dbReference>
<keyword evidence="5 7" id="KW-0067">ATP-binding</keyword>
<dbReference type="PANTHER" id="PTHR48095">
    <property type="entry name" value="PYRUVATE CARBOXYLASE SUBUNIT A"/>
    <property type="match status" value="1"/>
</dbReference>
<dbReference type="InterPro" id="IPR005482">
    <property type="entry name" value="Biotin_COase_C"/>
</dbReference>
<dbReference type="AlphaFoldDB" id="A0A927MHX8"/>
<dbReference type="InterPro" id="IPR016185">
    <property type="entry name" value="PreATP-grasp_dom_sf"/>
</dbReference>
<dbReference type="SUPFAM" id="SSF56059">
    <property type="entry name" value="Glutathione synthetase ATP-binding domain-like"/>
    <property type="match status" value="1"/>
</dbReference>
<dbReference type="FunFam" id="3.30.1490.20:FF:000003">
    <property type="entry name" value="acetyl-CoA carboxylase isoform X1"/>
    <property type="match status" value="1"/>
</dbReference>
<comment type="catalytic activity">
    <reaction evidence="6">
        <text>N(6)-biotinyl-L-lysyl-[protein] + hydrogencarbonate + ATP = N(6)-carboxybiotinyl-L-lysyl-[protein] + ADP + phosphate + H(+)</text>
        <dbReference type="Rhea" id="RHEA:13501"/>
        <dbReference type="Rhea" id="RHEA-COMP:10505"/>
        <dbReference type="Rhea" id="RHEA-COMP:10506"/>
        <dbReference type="ChEBI" id="CHEBI:15378"/>
        <dbReference type="ChEBI" id="CHEBI:17544"/>
        <dbReference type="ChEBI" id="CHEBI:30616"/>
        <dbReference type="ChEBI" id="CHEBI:43474"/>
        <dbReference type="ChEBI" id="CHEBI:83144"/>
        <dbReference type="ChEBI" id="CHEBI:83145"/>
        <dbReference type="ChEBI" id="CHEBI:456216"/>
        <dbReference type="EC" id="6.3.4.14"/>
    </reaction>
</comment>
<dbReference type="GO" id="GO:0005524">
    <property type="term" value="F:ATP binding"/>
    <property type="evidence" value="ECO:0007669"/>
    <property type="project" value="UniProtKB-UniRule"/>
</dbReference>
<dbReference type="PROSITE" id="PS50975">
    <property type="entry name" value="ATP_GRASP"/>
    <property type="match status" value="1"/>
</dbReference>
<dbReference type="Pfam" id="PF02786">
    <property type="entry name" value="CPSase_L_D2"/>
    <property type="match status" value="1"/>
</dbReference>
<dbReference type="Pfam" id="PF00289">
    <property type="entry name" value="Biotin_carb_N"/>
    <property type="match status" value="1"/>
</dbReference>
<feature type="compositionally biased region" description="Basic and acidic residues" evidence="8">
    <location>
        <begin position="472"/>
        <end position="488"/>
    </location>
</feature>
<feature type="region of interest" description="Disordered" evidence="8">
    <location>
        <begin position="447"/>
        <end position="488"/>
    </location>
</feature>
<dbReference type="SUPFAM" id="SSF52440">
    <property type="entry name" value="PreATP-grasp domain"/>
    <property type="match status" value="1"/>
</dbReference>
<accession>A0A927MHX8</accession>
<proteinExistence type="predicted"/>
<evidence type="ECO:0000256" key="5">
    <source>
        <dbReference type="ARBA" id="ARBA00022840"/>
    </source>
</evidence>
<dbReference type="SMART" id="SM00878">
    <property type="entry name" value="Biotin_carb_C"/>
    <property type="match status" value="1"/>
</dbReference>
<protein>
    <recommendedName>
        <fullName evidence="2">biotin carboxylase</fullName>
        <ecNumber evidence="2">6.3.4.14</ecNumber>
    </recommendedName>
</protein>
<reference evidence="11" key="1">
    <citation type="submission" date="2020-10" db="EMBL/GenBank/DDBJ databases">
        <title>Sequencing the genomes of 1000 actinobacteria strains.</title>
        <authorList>
            <person name="Klenk H.-P."/>
        </authorList>
    </citation>
    <scope>NUCLEOTIDE SEQUENCE</scope>
    <source>
        <strain evidence="11">DSM 46832</strain>
    </source>
</reference>
<dbReference type="PROSITE" id="PS50979">
    <property type="entry name" value="BC"/>
    <property type="match status" value="1"/>
</dbReference>
<evidence type="ECO:0000256" key="3">
    <source>
        <dbReference type="ARBA" id="ARBA00022598"/>
    </source>
</evidence>
<dbReference type="InterPro" id="IPR011761">
    <property type="entry name" value="ATP-grasp"/>
</dbReference>
<dbReference type="Gene3D" id="3.30.470.20">
    <property type="entry name" value="ATP-grasp fold, B domain"/>
    <property type="match status" value="1"/>
</dbReference>
<dbReference type="InterPro" id="IPR011764">
    <property type="entry name" value="Biotin_carboxylation_dom"/>
</dbReference>
<feature type="domain" description="ATP-grasp" evidence="9">
    <location>
        <begin position="120"/>
        <end position="317"/>
    </location>
</feature>
<dbReference type="EC" id="6.3.4.14" evidence="2"/>
<gene>
    <name evidence="11" type="ORF">H4W31_007631</name>
</gene>
<dbReference type="InterPro" id="IPR005481">
    <property type="entry name" value="BC-like_N"/>
</dbReference>
<dbReference type="GO" id="GO:0004075">
    <property type="term" value="F:biotin carboxylase activity"/>
    <property type="evidence" value="ECO:0007669"/>
    <property type="project" value="UniProtKB-EC"/>
</dbReference>
<keyword evidence="3 11" id="KW-0436">Ligase</keyword>
<dbReference type="InterPro" id="IPR005479">
    <property type="entry name" value="CPAse_ATP-bd"/>
</dbReference>
<evidence type="ECO:0000256" key="1">
    <source>
        <dbReference type="ARBA" id="ARBA00003761"/>
    </source>
</evidence>
<evidence type="ECO:0000256" key="6">
    <source>
        <dbReference type="ARBA" id="ARBA00048600"/>
    </source>
</evidence>
<dbReference type="GO" id="GO:0046872">
    <property type="term" value="F:metal ion binding"/>
    <property type="evidence" value="ECO:0007669"/>
    <property type="project" value="InterPro"/>
</dbReference>
<feature type="compositionally biased region" description="Low complexity" evidence="8">
    <location>
        <begin position="457"/>
        <end position="470"/>
    </location>
</feature>
<dbReference type="SUPFAM" id="SSF51246">
    <property type="entry name" value="Rudiment single hybrid motif"/>
    <property type="match status" value="1"/>
</dbReference>
<sequence length="488" mass="52064">MVTRVLICNRGEIAVRILRACRDLGLASVVVYSSADRDSLAVQLADQAVQIGPGPVGRSYTNIPAILYAAAKSGADAVHPGCGFLSEDPVFAASCRSVGLTFIGPSAEHIALMGDKVAARSAMRAAGVPVLPGSDGTVDSLAEAASVAAEIGYPLIIKAVAGGGGRGIAVVHGAGELTAAYETTRATARTLFSDDRVYLERYLPAARHIEVQVLADGHGTVLHLGERDCSVQRRHQKLVEESPSPSLDPGLRERLCAAAVAGARDIGYVNAGTFEFLVAPDGEAYFMEMNTRLQVEHPITEVRSGIDIVEWMIRIAAGERLALTQSDVRLAGHAIEARINAEDVDRDWAGSTGRVHGLRMPAGPGVRVDSHLFDGYVVPPFYDSLLAKIIAYGATRDEALRRLDRALAEYRSAGVTTNVPFHRRLLRHPGFRSGDYQLGVVESVLATPPDDRDRQAGRGTATAPAATAGTDQTRKDHRSNEERTESHV</sequence>
<keyword evidence="4 7" id="KW-0547">Nucleotide-binding</keyword>
<evidence type="ECO:0000313" key="12">
    <source>
        <dbReference type="Proteomes" id="UP000649753"/>
    </source>
</evidence>
<dbReference type="PANTHER" id="PTHR48095:SF2">
    <property type="entry name" value="BIOTIN CARBOXYLASE, CHLOROPLASTIC"/>
    <property type="match status" value="1"/>
</dbReference>
<dbReference type="PROSITE" id="PS00867">
    <property type="entry name" value="CPSASE_2"/>
    <property type="match status" value="1"/>
</dbReference>
<keyword evidence="12" id="KW-1185">Reference proteome</keyword>
<evidence type="ECO:0000256" key="8">
    <source>
        <dbReference type="SAM" id="MobiDB-lite"/>
    </source>
</evidence>
<dbReference type="NCBIfam" id="NF006367">
    <property type="entry name" value="PRK08591.1"/>
    <property type="match status" value="1"/>
</dbReference>
<organism evidence="11 12">
    <name type="scientific">Plantactinospora soyae</name>
    <dbReference type="NCBI Taxonomy" id="1544732"/>
    <lineage>
        <taxon>Bacteria</taxon>
        <taxon>Bacillati</taxon>
        <taxon>Actinomycetota</taxon>
        <taxon>Actinomycetes</taxon>
        <taxon>Micromonosporales</taxon>
        <taxon>Micromonosporaceae</taxon>
        <taxon>Plantactinospora</taxon>
    </lineage>
</organism>
<evidence type="ECO:0000313" key="11">
    <source>
        <dbReference type="EMBL" id="MBE1491993.1"/>
    </source>
</evidence>
<evidence type="ECO:0000259" key="10">
    <source>
        <dbReference type="PROSITE" id="PS50979"/>
    </source>
</evidence>
<evidence type="ECO:0000256" key="4">
    <source>
        <dbReference type="ARBA" id="ARBA00022741"/>
    </source>
</evidence>
<evidence type="ECO:0000259" key="9">
    <source>
        <dbReference type="PROSITE" id="PS50975"/>
    </source>
</evidence>
<comment type="caution">
    <text evidence="11">The sequence shown here is derived from an EMBL/GenBank/DDBJ whole genome shotgun (WGS) entry which is preliminary data.</text>
</comment>
<evidence type="ECO:0000256" key="2">
    <source>
        <dbReference type="ARBA" id="ARBA00013263"/>
    </source>
</evidence>